<feature type="transmembrane region" description="Helical" evidence="8">
    <location>
        <begin position="356"/>
        <end position="380"/>
    </location>
</feature>
<sequence length="484" mass="55194">MLFNSFQFLVFFPVVTALFFVLPHRFRWVLLLGASCVFYMAFVPAYILILLLTIVIDYGAGLLIEGAQGPRRRLYLALSLGANLGVLGVFKYYNFFAGTANALLHWGGSPAALPLLSLLLPIGLSFHTFQAMSYTIEVYRGRQRAERHFGLYALYVLFYPQLVAGPIERPQNMLPQFRQRQYFDYDRVVSGLRLMAWGLFKKMVIADRLARLVNEVYDAPTHYRGLPLLVATVFFSVQIYCDFSGYSDIARGSARVMGFELMQNFDRPYFARSLPEFWRRWHISLSTWFRDYLYIPLGGNRVALPRACLNLFIVFLVSGLWHGANWTFLIWGALHGAYLVVGMLTRNARQQLTERLPLLGSPVLNVALTYALVTFAWIFFRANSLPDALYVIRHLFDPSEALREGALSHGLGAVKVFYQRYEWLALAGALLALALVETAQARVAVGGWVARQPTPVRWALYYGVVLCIALLSPMERVQFIYFQF</sequence>
<dbReference type="PANTHER" id="PTHR13285:SF18">
    <property type="entry name" value="PROTEIN-CYSTEINE N-PALMITOYLTRANSFERASE RASP"/>
    <property type="match status" value="1"/>
</dbReference>
<comment type="subcellular location">
    <subcellularLocation>
        <location evidence="1">Cell membrane</location>
        <topology evidence="1">Multi-pass membrane protein</topology>
    </subcellularLocation>
</comment>
<evidence type="ECO:0000256" key="2">
    <source>
        <dbReference type="ARBA" id="ARBA00010323"/>
    </source>
</evidence>
<organism evidence="9 10">
    <name type="scientific">Hymenobacter gummosus</name>
    <dbReference type="NCBI Taxonomy" id="1776032"/>
    <lineage>
        <taxon>Bacteria</taxon>
        <taxon>Pseudomonadati</taxon>
        <taxon>Bacteroidota</taxon>
        <taxon>Cytophagia</taxon>
        <taxon>Cytophagales</taxon>
        <taxon>Hymenobacteraceae</taxon>
        <taxon>Hymenobacter</taxon>
    </lineage>
</organism>
<gene>
    <name evidence="9" type="ORF">EJV47_00665</name>
</gene>
<evidence type="ECO:0000256" key="3">
    <source>
        <dbReference type="ARBA" id="ARBA00022475"/>
    </source>
</evidence>
<comment type="similarity">
    <text evidence="2 7">Belongs to the membrane-bound acyltransferase family.</text>
</comment>
<keyword evidence="3 7" id="KW-1003">Cell membrane</keyword>
<dbReference type="GO" id="GO:0042121">
    <property type="term" value="P:alginic acid biosynthetic process"/>
    <property type="evidence" value="ECO:0007669"/>
    <property type="project" value="InterPro"/>
</dbReference>
<feature type="transmembrane region" description="Helical" evidence="8">
    <location>
        <begin position="328"/>
        <end position="344"/>
    </location>
</feature>
<dbReference type="GO" id="GO:0016746">
    <property type="term" value="F:acyltransferase activity"/>
    <property type="evidence" value="ECO:0007669"/>
    <property type="project" value="UniProtKB-KW"/>
</dbReference>
<reference evidence="9 10" key="1">
    <citation type="submission" date="2018-12" db="EMBL/GenBank/DDBJ databases">
        <title>Hymenobacter gummosus sp. nov., isolated from a spring.</title>
        <authorList>
            <person name="Nie L."/>
        </authorList>
    </citation>
    <scope>NUCLEOTIDE SEQUENCE [LARGE SCALE GENOMIC DNA]</scope>
    <source>
        <strain evidence="9 10">KCTC 52166</strain>
    </source>
</reference>
<dbReference type="AlphaFoldDB" id="A0A431U7R3"/>
<keyword evidence="4 8" id="KW-0812">Transmembrane</keyword>
<evidence type="ECO:0000256" key="4">
    <source>
        <dbReference type="ARBA" id="ARBA00022692"/>
    </source>
</evidence>
<comment type="caution">
    <text evidence="9">The sequence shown here is derived from an EMBL/GenBank/DDBJ whole genome shotgun (WGS) entry which is preliminary data.</text>
</comment>
<dbReference type="InterPro" id="IPR028362">
    <property type="entry name" value="AlgI"/>
</dbReference>
<dbReference type="PIRSF" id="PIRSF016636">
    <property type="entry name" value="AlgI_DltB"/>
    <property type="match status" value="1"/>
</dbReference>
<dbReference type="EMBL" id="RXOF01000001">
    <property type="protein sequence ID" value="RTQ53283.1"/>
    <property type="molecule type" value="Genomic_DNA"/>
</dbReference>
<dbReference type="Pfam" id="PF03062">
    <property type="entry name" value="MBOAT"/>
    <property type="match status" value="1"/>
</dbReference>
<feature type="transmembrane region" description="Helical" evidence="8">
    <location>
        <begin position="303"/>
        <end position="322"/>
    </location>
</feature>
<feature type="transmembrane region" description="Helical" evidence="8">
    <location>
        <begin position="6"/>
        <end position="22"/>
    </location>
</feature>
<evidence type="ECO:0000256" key="5">
    <source>
        <dbReference type="ARBA" id="ARBA00022989"/>
    </source>
</evidence>
<keyword evidence="7" id="KW-0808">Transferase</keyword>
<evidence type="ECO:0000256" key="7">
    <source>
        <dbReference type="PIRNR" id="PIRNR016636"/>
    </source>
</evidence>
<dbReference type="PIRSF" id="PIRSF500217">
    <property type="entry name" value="AlgI"/>
    <property type="match status" value="1"/>
</dbReference>
<feature type="transmembrane region" description="Helical" evidence="8">
    <location>
        <begin position="74"/>
        <end position="94"/>
    </location>
</feature>
<dbReference type="GO" id="GO:0005886">
    <property type="term" value="C:plasma membrane"/>
    <property type="evidence" value="ECO:0007669"/>
    <property type="project" value="UniProtKB-SubCell"/>
</dbReference>
<accession>A0A431U7R3</accession>
<dbReference type="RefSeq" id="WP_126691209.1">
    <property type="nucleotide sequence ID" value="NZ_RXOF01000001.1"/>
</dbReference>
<feature type="transmembrane region" description="Helical" evidence="8">
    <location>
        <begin position="225"/>
        <end position="243"/>
    </location>
</feature>
<keyword evidence="5 8" id="KW-1133">Transmembrane helix</keyword>
<feature type="transmembrane region" description="Helical" evidence="8">
    <location>
        <begin position="456"/>
        <end position="474"/>
    </location>
</feature>
<keyword evidence="10" id="KW-1185">Reference proteome</keyword>
<dbReference type="InterPro" id="IPR024194">
    <property type="entry name" value="Ac/AlaTfrase_AlgI/DltB"/>
</dbReference>
<keyword evidence="7" id="KW-0012">Acyltransferase</keyword>
<evidence type="ECO:0000313" key="10">
    <source>
        <dbReference type="Proteomes" id="UP000282184"/>
    </source>
</evidence>
<feature type="transmembrane region" description="Helical" evidence="8">
    <location>
        <begin position="106"/>
        <end position="129"/>
    </location>
</feature>
<keyword evidence="6 7" id="KW-0472">Membrane</keyword>
<dbReference type="InterPro" id="IPR004299">
    <property type="entry name" value="MBOAT_fam"/>
</dbReference>
<evidence type="ECO:0000313" key="9">
    <source>
        <dbReference type="EMBL" id="RTQ53283.1"/>
    </source>
</evidence>
<proteinExistence type="inferred from homology"/>
<feature type="transmembrane region" description="Helical" evidence="8">
    <location>
        <begin position="149"/>
        <end position="167"/>
    </location>
</feature>
<dbReference type="PANTHER" id="PTHR13285">
    <property type="entry name" value="ACYLTRANSFERASE"/>
    <property type="match status" value="1"/>
</dbReference>
<feature type="transmembrane region" description="Helical" evidence="8">
    <location>
        <begin position="29"/>
        <end position="54"/>
    </location>
</feature>
<evidence type="ECO:0000256" key="6">
    <source>
        <dbReference type="ARBA" id="ARBA00023136"/>
    </source>
</evidence>
<dbReference type="OrthoDB" id="9805788at2"/>
<protein>
    <submittedName>
        <fullName evidence="9">MBOAT family protein</fullName>
    </submittedName>
</protein>
<evidence type="ECO:0000256" key="8">
    <source>
        <dbReference type="SAM" id="Phobius"/>
    </source>
</evidence>
<dbReference type="Proteomes" id="UP000282184">
    <property type="component" value="Unassembled WGS sequence"/>
</dbReference>
<feature type="transmembrane region" description="Helical" evidence="8">
    <location>
        <begin position="423"/>
        <end position="444"/>
    </location>
</feature>
<dbReference type="InterPro" id="IPR051085">
    <property type="entry name" value="MB_O-acyltransferase"/>
</dbReference>
<evidence type="ECO:0000256" key="1">
    <source>
        <dbReference type="ARBA" id="ARBA00004651"/>
    </source>
</evidence>
<name>A0A431U7R3_9BACT</name>